<sequence length="108" mass="12729">KNDRGRKVSVEATERIVRQLEAMGKNLKQSNIEIRIENKLLAWIWERIYQQKEEQEMWSVAKLKQFLAKPILRNEIARSQSLSIVKEQRITKNKFIYTSTLAMTTPPA</sequence>
<dbReference type="EMBL" id="ADBV01019080">
    <property type="protein sequence ID" value="EJW71261.1"/>
    <property type="molecule type" value="Genomic_DNA"/>
</dbReference>
<name>J9DP20_WUCBA</name>
<organism evidence="1 2">
    <name type="scientific">Wuchereria bancrofti</name>
    <dbReference type="NCBI Taxonomy" id="6293"/>
    <lineage>
        <taxon>Eukaryota</taxon>
        <taxon>Metazoa</taxon>
        <taxon>Ecdysozoa</taxon>
        <taxon>Nematoda</taxon>
        <taxon>Chromadorea</taxon>
        <taxon>Rhabditida</taxon>
        <taxon>Spirurina</taxon>
        <taxon>Spiruromorpha</taxon>
        <taxon>Filarioidea</taxon>
        <taxon>Onchocercidae</taxon>
        <taxon>Wuchereria</taxon>
    </lineage>
</organism>
<accession>J9DP20</accession>
<dbReference type="AlphaFoldDB" id="J9DP20"/>
<feature type="non-terminal residue" evidence="1">
    <location>
        <position position="1"/>
    </location>
</feature>
<evidence type="ECO:0000313" key="2">
    <source>
        <dbReference type="Proteomes" id="UP000004810"/>
    </source>
</evidence>
<comment type="caution">
    <text evidence="1">The sequence shown here is derived from an EMBL/GenBank/DDBJ whole genome shotgun (WGS) entry which is preliminary data.</text>
</comment>
<protein>
    <submittedName>
        <fullName evidence="1">Uncharacterized protein</fullName>
    </submittedName>
</protein>
<evidence type="ECO:0000313" key="1">
    <source>
        <dbReference type="EMBL" id="EJW71261.1"/>
    </source>
</evidence>
<gene>
    <name evidence="1" type="ORF">WUBG_17832</name>
</gene>
<reference evidence="2" key="1">
    <citation type="submission" date="2012-08" db="EMBL/GenBank/DDBJ databases">
        <title>The Genome Sequence of Wuchereria bancrofti.</title>
        <authorList>
            <person name="Nutman T.B."/>
            <person name="Fink D.L."/>
            <person name="Russ C."/>
            <person name="Young S."/>
            <person name="Zeng Q."/>
            <person name="Koehrsen M."/>
            <person name="Alvarado L."/>
            <person name="Berlin A."/>
            <person name="Chapman S.B."/>
            <person name="Chen Z."/>
            <person name="Freedman E."/>
            <person name="Gellesch M."/>
            <person name="Goldberg J."/>
            <person name="Griggs A."/>
            <person name="Gujja S."/>
            <person name="Heilman E.R."/>
            <person name="Heiman D."/>
            <person name="Hepburn T."/>
            <person name="Howarth C."/>
            <person name="Jen D."/>
            <person name="Larson L."/>
            <person name="Lewis B."/>
            <person name="Mehta T."/>
            <person name="Park D."/>
            <person name="Pearson M."/>
            <person name="Roberts A."/>
            <person name="Saif S."/>
            <person name="Shea T."/>
            <person name="Shenoy N."/>
            <person name="Sisk P."/>
            <person name="Stolte C."/>
            <person name="Sykes S."/>
            <person name="Walk T."/>
            <person name="White J."/>
            <person name="Yandava C."/>
            <person name="Haas B."/>
            <person name="Henn M.R."/>
            <person name="Nusbaum C."/>
            <person name="Birren B."/>
        </authorList>
    </citation>
    <scope>NUCLEOTIDE SEQUENCE [LARGE SCALE GENOMIC DNA]</scope>
    <source>
        <strain evidence="2">NA</strain>
    </source>
</reference>
<proteinExistence type="predicted"/>
<dbReference type="Proteomes" id="UP000004810">
    <property type="component" value="Unassembled WGS sequence"/>
</dbReference>